<dbReference type="FunFam" id="1.10.10.60:FF:000104">
    <property type="entry name" value="trihelix transcription factor ASIL2"/>
    <property type="match status" value="1"/>
</dbReference>
<keyword evidence="4" id="KW-0805">Transcription regulation</keyword>
<feature type="region of interest" description="Disordered" evidence="12">
    <location>
        <begin position="117"/>
        <end position="196"/>
    </location>
</feature>
<keyword evidence="9" id="KW-0863">Zinc-finger</keyword>
<name>A0A8J5GG44_ZINOF</name>
<keyword evidence="8 9" id="KW-0539">Nucleus</keyword>
<comment type="caution">
    <text evidence="16">The sequence shown here is derived from an EMBL/GenBank/DDBJ whole genome shotgun (WGS) entry which is preliminary data.</text>
</comment>
<dbReference type="PANTHER" id="PTHR31307:SF16">
    <property type="entry name" value="OS05G0560600 PROTEIN"/>
    <property type="match status" value="1"/>
</dbReference>
<dbReference type="InterPro" id="IPR035979">
    <property type="entry name" value="RBD_domain_sf"/>
</dbReference>
<dbReference type="InterPro" id="IPR044823">
    <property type="entry name" value="ASIL1/2-like"/>
</dbReference>
<evidence type="ECO:0000256" key="2">
    <source>
        <dbReference type="ARBA" id="ARBA00004123"/>
    </source>
</evidence>
<dbReference type="Pfam" id="PF00076">
    <property type="entry name" value="RRM_1"/>
    <property type="match status" value="1"/>
</dbReference>
<evidence type="ECO:0000313" key="17">
    <source>
        <dbReference type="Proteomes" id="UP000734854"/>
    </source>
</evidence>
<evidence type="ECO:0000259" key="14">
    <source>
        <dbReference type="PROSITE" id="PS50884"/>
    </source>
</evidence>
<dbReference type="InterPro" id="IPR012677">
    <property type="entry name" value="Nucleotide-bd_a/b_plait_sf"/>
</dbReference>
<dbReference type="Gene3D" id="1.10.10.60">
    <property type="entry name" value="Homeodomain-like"/>
    <property type="match status" value="1"/>
</dbReference>
<dbReference type="Pfam" id="PF13837">
    <property type="entry name" value="Myb_DNA-bind_4"/>
    <property type="match status" value="1"/>
</dbReference>
<dbReference type="InterPro" id="IPR036390">
    <property type="entry name" value="WH_DNA-bd_sf"/>
</dbReference>
<dbReference type="Pfam" id="PF02701">
    <property type="entry name" value="Zn_ribbon_Dof"/>
    <property type="match status" value="1"/>
</dbReference>
<keyword evidence="9" id="KW-0862">Zinc</keyword>
<evidence type="ECO:0000256" key="9">
    <source>
        <dbReference type="PROSITE-ProRule" id="PRU00071"/>
    </source>
</evidence>
<dbReference type="Gene3D" id="1.10.10.10">
    <property type="entry name" value="Winged helix-like DNA-binding domain superfamily/Winged helix DNA-binding domain"/>
    <property type="match status" value="1"/>
</dbReference>
<dbReference type="InterPro" id="IPR006630">
    <property type="entry name" value="La_HTH"/>
</dbReference>
<evidence type="ECO:0000256" key="8">
    <source>
        <dbReference type="ARBA" id="ARBA00023242"/>
    </source>
</evidence>
<evidence type="ECO:0000256" key="10">
    <source>
        <dbReference type="PROSITE-ProRule" id="PRU00332"/>
    </source>
</evidence>
<dbReference type="PROSITE" id="PS50961">
    <property type="entry name" value="HTH_LA"/>
    <property type="match status" value="1"/>
</dbReference>
<dbReference type="InterPro" id="IPR003851">
    <property type="entry name" value="Znf_Dof"/>
</dbReference>
<dbReference type="InterPro" id="IPR002344">
    <property type="entry name" value="Lupus_La"/>
</dbReference>
<feature type="region of interest" description="Disordered" evidence="12">
    <location>
        <begin position="450"/>
        <end position="523"/>
    </location>
</feature>
<keyword evidence="9" id="KW-0479">Metal-binding</keyword>
<feature type="region of interest" description="Disordered" evidence="12">
    <location>
        <begin position="826"/>
        <end position="856"/>
    </location>
</feature>
<dbReference type="GO" id="GO:1990904">
    <property type="term" value="C:ribonucleoprotein complex"/>
    <property type="evidence" value="ECO:0007669"/>
    <property type="project" value="InterPro"/>
</dbReference>
<dbReference type="FunFam" id="1.10.10.10:FF:000158">
    <property type="entry name" value="La ribonucleoprotein domain family member 7"/>
    <property type="match status" value="1"/>
</dbReference>
<evidence type="ECO:0000256" key="7">
    <source>
        <dbReference type="ARBA" id="ARBA00023163"/>
    </source>
</evidence>
<evidence type="ECO:0000313" key="16">
    <source>
        <dbReference type="EMBL" id="KAG6503969.1"/>
    </source>
</evidence>
<dbReference type="GO" id="GO:0005634">
    <property type="term" value="C:nucleus"/>
    <property type="evidence" value="ECO:0007669"/>
    <property type="project" value="UniProtKB-SubCell"/>
</dbReference>
<evidence type="ECO:0000256" key="1">
    <source>
        <dbReference type="ARBA" id="ARBA00002339"/>
    </source>
</evidence>
<dbReference type="SUPFAM" id="SSF46785">
    <property type="entry name" value="Winged helix' DNA-binding domain"/>
    <property type="match status" value="1"/>
</dbReference>
<evidence type="ECO:0000256" key="3">
    <source>
        <dbReference type="ARBA" id="ARBA00022884"/>
    </source>
</evidence>
<feature type="domain" description="Dof-type" evidence="14">
    <location>
        <begin position="331"/>
        <end position="385"/>
    </location>
</feature>
<dbReference type="GO" id="GO:0006355">
    <property type="term" value="P:regulation of DNA-templated transcription"/>
    <property type="evidence" value="ECO:0007669"/>
    <property type="project" value="InterPro"/>
</dbReference>
<dbReference type="PANTHER" id="PTHR31307">
    <property type="entry name" value="TRIHELIX TRANSCRIPTION FACTOR ASIL2"/>
    <property type="match status" value="1"/>
</dbReference>
<dbReference type="Proteomes" id="UP000734854">
    <property type="component" value="Unassembled WGS sequence"/>
</dbReference>
<organism evidence="16 17">
    <name type="scientific">Zingiber officinale</name>
    <name type="common">Ginger</name>
    <name type="synonym">Amomum zingiber</name>
    <dbReference type="NCBI Taxonomy" id="94328"/>
    <lineage>
        <taxon>Eukaryota</taxon>
        <taxon>Viridiplantae</taxon>
        <taxon>Streptophyta</taxon>
        <taxon>Embryophyta</taxon>
        <taxon>Tracheophyta</taxon>
        <taxon>Spermatophyta</taxon>
        <taxon>Magnoliopsida</taxon>
        <taxon>Liliopsida</taxon>
        <taxon>Zingiberales</taxon>
        <taxon>Zingiberaceae</taxon>
        <taxon>Zingiber</taxon>
    </lineage>
</organism>
<feature type="domain" description="HTH La-type RNA-binding" evidence="15">
    <location>
        <begin position="553"/>
        <end position="644"/>
    </location>
</feature>
<dbReference type="EMBL" id="JACMSC010000010">
    <property type="protein sequence ID" value="KAG6503969.1"/>
    <property type="molecule type" value="Genomic_DNA"/>
</dbReference>
<keyword evidence="6 9" id="KW-0238">DNA-binding</keyword>
<dbReference type="InterPro" id="IPR044822">
    <property type="entry name" value="Myb_DNA-bind_4"/>
</dbReference>
<feature type="coiled-coil region" evidence="11">
    <location>
        <begin position="198"/>
        <end position="243"/>
    </location>
</feature>
<dbReference type="SMART" id="SM00715">
    <property type="entry name" value="LA"/>
    <property type="match status" value="1"/>
</dbReference>
<dbReference type="GO" id="GO:0008270">
    <property type="term" value="F:zinc ion binding"/>
    <property type="evidence" value="ECO:0007669"/>
    <property type="project" value="UniProtKB-KW"/>
</dbReference>
<keyword evidence="5 11" id="KW-0175">Coiled coil</keyword>
<dbReference type="SUPFAM" id="SSF54928">
    <property type="entry name" value="RNA-binding domain, RBD"/>
    <property type="match status" value="1"/>
</dbReference>
<dbReference type="GO" id="GO:0003723">
    <property type="term" value="F:RNA binding"/>
    <property type="evidence" value="ECO:0007669"/>
    <property type="project" value="UniProtKB-UniRule"/>
</dbReference>
<dbReference type="Pfam" id="PF05383">
    <property type="entry name" value="La"/>
    <property type="match status" value="1"/>
</dbReference>
<gene>
    <name evidence="16" type="ORF">ZIOFF_036293</name>
</gene>
<feature type="domain" description="RRM" evidence="13">
    <location>
        <begin position="650"/>
        <end position="742"/>
    </location>
</feature>
<dbReference type="Gene3D" id="3.30.70.330">
    <property type="match status" value="1"/>
</dbReference>
<evidence type="ECO:0000259" key="13">
    <source>
        <dbReference type="PROSITE" id="PS50102"/>
    </source>
</evidence>
<dbReference type="CDD" id="cd08033">
    <property type="entry name" value="LARP_6"/>
    <property type="match status" value="1"/>
</dbReference>
<evidence type="ECO:0000256" key="12">
    <source>
        <dbReference type="SAM" id="MobiDB-lite"/>
    </source>
</evidence>
<evidence type="ECO:0000256" key="11">
    <source>
        <dbReference type="SAM" id="Coils"/>
    </source>
</evidence>
<evidence type="ECO:0000259" key="15">
    <source>
        <dbReference type="PROSITE" id="PS50961"/>
    </source>
</evidence>
<dbReference type="InterPro" id="IPR000504">
    <property type="entry name" value="RRM_dom"/>
</dbReference>
<feature type="compositionally biased region" description="Low complexity" evidence="12">
    <location>
        <begin position="154"/>
        <end position="163"/>
    </location>
</feature>
<reference evidence="16 17" key="1">
    <citation type="submission" date="2020-08" db="EMBL/GenBank/DDBJ databases">
        <title>Plant Genome Project.</title>
        <authorList>
            <person name="Zhang R.-G."/>
        </authorList>
    </citation>
    <scope>NUCLEOTIDE SEQUENCE [LARGE SCALE GENOMIC DNA]</scope>
    <source>
        <tissue evidence="16">Rhizome</tissue>
    </source>
</reference>
<accession>A0A8J5GG44</accession>
<keyword evidence="3 10" id="KW-0694">RNA-binding</keyword>
<feature type="compositionally biased region" description="Basic and acidic residues" evidence="12">
    <location>
        <begin position="465"/>
        <end position="475"/>
    </location>
</feature>
<comment type="function">
    <text evidence="1">Transcriptional regulator.</text>
</comment>
<dbReference type="AlphaFoldDB" id="A0A8J5GG44"/>
<dbReference type="GO" id="GO:0000976">
    <property type="term" value="F:transcription cis-regulatory region binding"/>
    <property type="evidence" value="ECO:0007669"/>
    <property type="project" value="TreeGrafter"/>
</dbReference>
<feature type="compositionally biased region" description="Low complexity" evidence="12">
    <location>
        <begin position="493"/>
        <end position="511"/>
    </location>
</feature>
<evidence type="ECO:0000256" key="5">
    <source>
        <dbReference type="ARBA" id="ARBA00023054"/>
    </source>
</evidence>
<dbReference type="SMART" id="SM00360">
    <property type="entry name" value="RRM"/>
    <property type="match status" value="1"/>
</dbReference>
<comment type="subcellular location">
    <subcellularLocation>
        <location evidence="2 9">Nucleus</location>
    </subcellularLocation>
</comment>
<proteinExistence type="predicted"/>
<evidence type="ECO:0000256" key="4">
    <source>
        <dbReference type="ARBA" id="ARBA00023015"/>
    </source>
</evidence>
<evidence type="ECO:0000256" key="6">
    <source>
        <dbReference type="ARBA" id="ARBA00023125"/>
    </source>
</evidence>
<dbReference type="GO" id="GO:0006396">
    <property type="term" value="P:RNA processing"/>
    <property type="evidence" value="ECO:0007669"/>
    <property type="project" value="InterPro"/>
</dbReference>
<sequence length="856" mass="94872">MEGKGTRMAPYREDCWSEGETSALVDAWGDRYLELNRGSLRQQHWQEVADAVNSRAGARGRSRPLRTDAQCKNRVDTLKKKYKNEKARIAAGRGGGGGGDGGAGGWSFFSRLDALVGSSSGPPHGKNPPASPLLSSHRKGSSMRQASVREKKPAATGIAAAAANDLDDEEEGNGFKSPSGSSSSKKKRSARGRARDELRELARAIESFAEMYQRMEEAKQQQRTELEKKRMEFTKELELQRMQIFVDSQVQLAKIKRVKPSEKANGAVSELHSEVCNCMHPKLELWIYLLVYFGTAEVPEGALSFEIFCALMVKEDRRGNEAEEEMAVVAPPCPRCQSRETKFCYFNKYDVNQPHHLCKACRNYWTPAGALRVAPIKVAGRSAWRRRRPRGGLVAGPSQGGLTAASFGLRPYGINCYAPNGGPRSSFTFEEFHLLFVALLYKPNHGAVLGETGSAGRGGTSRSPSDQRMETDRRPPSSLIPPPPLFDAGIEHSYASTEAAASPSSDASPIADPDRRQSRRGSLVSPSLEVDVFADATDEVSLQKTKVAAVDPPDLSEELRDRIVRQVEYYFSEENLATDRFLLRFIKKDKEGYVPIEVIASFRKTKKLTKTLCVIEAALRTSSQLVVSEDGKKVKRLHQLSIETTDSKLRTVIVDNLPDDCSEKNIRSIFGKLGKILKITLHNPHLHHKSANNRTSGIIINTKTYALIEYGTAEAAASAITYFNHEDNWRSGMRVELQLTRMGKHGLALKGLKRTYEKKSSAHVEEPNASQEKISIANHEMLALKEEGKQGKGAPRNRYKGRGRGRIKQNLCSDARAQQFQQNGHTFANKPLQWPRMPDGTRGFAFGRGKPEVKST</sequence>
<dbReference type="InterPro" id="IPR036388">
    <property type="entry name" value="WH-like_DNA-bd_sf"/>
</dbReference>
<protein>
    <submittedName>
        <fullName evidence="16">Uncharacterized protein</fullName>
    </submittedName>
</protein>
<dbReference type="PRINTS" id="PR00302">
    <property type="entry name" value="LUPUSLA"/>
</dbReference>
<keyword evidence="17" id="KW-1185">Reference proteome</keyword>
<dbReference type="PROSITE" id="PS50884">
    <property type="entry name" value="ZF_DOF_2"/>
    <property type="match status" value="1"/>
</dbReference>
<dbReference type="PROSITE" id="PS50102">
    <property type="entry name" value="RRM"/>
    <property type="match status" value="1"/>
</dbReference>
<keyword evidence="7" id="KW-0804">Transcription</keyword>